<proteinExistence type="predicted"/>
<name>A2DAK6_TRIV3</name>
<dbReference type="RefSeq" id="XP_001583495.1">
    <property type="nucleotide sequence ID" value="XM_001583445.1"/>
</dbReference>
<evidence type="ECO:0000313" key="2">
    <source>
        <dbReference type="EMBL" id="EAY22509.1"/>
    </source>
</evidence>
<dbReference type="KEGG" id="tva:5468064"/>
<feature type="region of interest" description="Disordered" evidence="1">
    <location>
        <begin position="1"/>
        <end position="66"/>
    </location>
</feature>
<keyword evidence="3" id="KW-1185">Reference proteome</keyword>
<dbReference type="AlphaFoldDB" id="A2DAK6"/>
<dbReference type="VEuPathDB" id="TrichDB:TVAGG3_0811500"/>
<reference evidence="2" key="1">
    <citation type="submission" date="2006-10" db="EMBL/GenBank/DDBJ databases">
        <authorList>
            <person name="Amadeo P."/>
            <person name="Zhao Q."/>
            <person name="Wortman J."/>
            <person name="Fraser-Liggett C."/>
            <person name="Carlton J."/>
        </authorList>
    </citation>
    <scope>NUCLEOTIDE SEQUENCE</scope>
    <source>
        <strain evidence="2">G3</strain>
    </source>
</reference>
<sequence length="66" mass="7284">MCKEDDSNLPPRTPKGLPPPGEKPMKPEDTLATPNHKSKLTSDPNVIQNKEKFEDAPLSDITDSQN</sequence>
<dbReference type="Proteomes" id="UP000001542">
    <property type="component" value="Unassembled WGS sequence"/>
</dbReference>
<reference evidence="2" key="2">
    <citation type="journal article" date="2007" name="Science">
        <title>Draft genome sequence of the sexually transmitted pathogen Trichomonas vaginalis.</title>
        <authorList>
            <person name="Carlton J.M."/>
            <person name="Hirt R.P."/>
            <person name="Silva J.C."/>
            <person name="Delcher A.L."/>
            <person name="Schatz M."/>
            <person name="Zhao Q."/>
            <person name="Wortman J.R."/>
            <person name="Bidwell S.L."/>
            <person name="Alsmark U.C.M."/>
            <person name="Besteiro S."/>
            <person name="Sicheritz-Ponten T."/>
            <person name="Noel C.J."/>
            <person name="Dacks J.B."/>
            <person name="Foster P.G."/>
            <person name="Simillion C."/>
            <person name="Van de Peer Y."/>
            <person name="Miranda-Saavedra D."/>
            <person name="Barton G.J."/>
            <person name="Westrop G.D."/>
            <person name="Mueller S."/>
            <person name="Dessi D."/>
            <person name="Fiori P.L."/>
            <person name="Ren Q."/>
            <person name="Paulsen I."/>
            <person name="Zhang H."/>
            <person name="Bastida-Corcuera F.D."/>
            <person name="Simoes-Barbosa A."/>
            <person name="Brown M.T."/>
            <person name="Hayes R.D."/>
            <person name="Mukherjee M."/>
            <person name="Okumura C.Y."/>
            <person name="Schneider R."/>
            <person name="Smith A.J."/>
            <person name="Vanacova S."/>
            <person name="Villalvazo M."/>
            <person name="Haas B.J."/>
            <person name="Pertea M."/>
            <person name="Feldblyum T.V."/>
            <person name="Utterback T.R."/>
            <person name="Shu C.L."/>
            <person name="Osoegawa K."/>
            <person name="de Jong P.J."/>
            <person name="Hrdy I."/>
            <person name="Horvathova L."/>
            <person name="Zubacova Z."/>
            <person name="Dolezal P."/>
            <person name="Malik S.B."/>
            <person name="Logsdon J.M. Jr."/>
            <person name="Henze K."/>
            <person name="Gupta A."/>
            <person name="Wang C.C."/>
            <person name="Dunne R.L."/>
            <person name="Upcroft J.A."/>
            <person name="Upcroft P."/>
            <person name="White O."/>
            <person name="Salzberg S.L."/>
            <person name="Tang P."/>
            <person name="Chiu C.-H."/>
            <person name="Lee Y.-S."/>
            <person name="Embley T.M."/>
            <person name="Coombs G.H."/>
            <person name="Mottram J.C."/>
            <person name="Tachezy J."/>
            <person name="Fraser-Liggett C.M."/>
            <person name="Johnson P.J."/>
        </authorList>
    </citation>
    <scope>NUCLEOTIDE SEQUENCE [LARGE SCALE GENOMIC DNA]</scope>
    <source>
        <strain evidence="2">G3</strain>
    </source>
</reference>
<evidence type="ECO:0000313" key="3">
    <source>
        <dbReference type="Proteomes" id="UP000001542"/>
    </source>
</evidence>
<dbReference type="EMBL" id="DS113183">
    <property type="protein sequence ID" value="EAY22509.1"/>
    <property type="molecule type" value="Genomic_DNA"/>
</dbReference>
<protein>
    <submittedName>
        <fullName evidence="2">Uncharacterized protein</fullName>
    </submittedName>
</protein>
<dbReference type="InParanoid" id="A2DAK6"/>
<organism evidence="2 3">
    <name type="scientific">Trichomonas vaginalis (strain ATCC PRA-98 / G3)</name>
    <dbReference type="NCBI Taxonomy" id="412133"/>
    <lineage>
        <taxon>Eukaryota</taxon>
        <taxon>Metamonada</taxon>
        <taxon>Parabasalia</taxon>
        <taxon>Trichomonadida</taxon>
        <taxon>Trichomonadidae</taxon>
        <taxon>Trichomonas</taxon>
    </lineage>
</organism>
<accession>A2DAK6</accession>
<gene>
    <name evidence="2" type="ORF">TVAG_035320</name>
</gene>
<dbReference type="VEuPathDB" id="TrichDB:TVAG_035320"/>
<feature type="compositionally biased region" description="Pro residues" evidence="1">
    <location>
        <begin position="11"/>
        <end position="22"/>
    </location>
</feature>
<evidence type="ECO:0000256" key="1">
    <source>
        <dbReference type="SAM" id="MobiDB-lite"/>
    </source>
</evidence>